<keyword evidence="4 6" id="KW-0324">Glycolysis</keyword>
<proteinExistence type="inferred from homology"/>
<dbReference type="PANTHER" id="PTHR23152:SF4">
    <property type="entry name" value="2-OXOADIPATE DEHYDROGENASE COMPLEX COMPONENT E1"/>
    <property type="match status" value="1"/>
</dbReference>
<dbReference type="Gene3D" id="3.40.50.970">
    <property type="match status" value="1"/>
</dbReference>
<dbReference type="Pfam" id="PF02779">
    <property type="entry name" value="Transket_pyr"/>
    <property type="match status" value="1"/>
</dbReference>
<comment type="catalytic activity">
    <reaction evidence="5 6">
        <text>N(6)-[(R)-lipoyl]-L-lysyl-[protein] + 2-oxoglutarate + H(+) = N(6)-[(R)-S(8)-succinyldihydrolipoyl]-L-lysyl-[protein] + CO2</text>
        <dbReference type="Rhea" id="RHEA:12188"/>
        <dbReference type="Rhea" id="RHEA-COMP:10474"/>
        <dbReference type="Rhea" id="RHEA-COMP:20092"/>
        <dbReference type="ChEBI" id="CHEBI:15378"/>
        <dbReference type="ChEBI" id="CHEBI:16526"/>
        <dbReference type="ChEBI" id="CHEBI:16810"/>
        <dbReference type="ChEBI" id="CHEBI:83099"/>
        <dbReference type="ChEBI" id="CHEBI:83120"/>
        <dbReference type="EC" id="1.2.4.2"/>
    </reaction>
</comment>
<dbReference type="PIRSF" id="PIRSF000157">
    <property type="entry name" value="Oxoglu_dh_E1"/>
    <property type="match status" value="1"/>
</dbReference>
<comment type="subunit">
    <text evidence="6">Homodimer. Part of the 2-oxoglutarate dehydrogenase (OGDH) complex composed of E1 (2-oxoglutarate dehydrogenase), E2 (dihydrolipoamide succinyltransferase) and E3 (dihydrolipoamide dehydrogenase); the complex contains multiple copies of the three enzymatic components (E1, E2 and E3).</text>
</comment>
<evidence type="ECO:0000256" key="4">
    <source>
        <dbReference type="ARBA" id="ARBA00023152"/>
    </source>
</evidence>
<dbReference type="SMART" id="SM00861">
    <property type="entry name" value="Transket_pyr"/>
    <property type="match status" value="1"/>
</dbReference>
<evidence type="ECO:0000256" key="2">
    <source>
        <dbReference type="ARBA" id="ARBA00023002"/>
    </source>
</evidence>
<dbReference type="Gene3D" id="3.40.50.11610">
    <property type="entry name" value="Multifunctional 2-oxoglutarate metabolism enzyme, C-terminal domain"/>
    <property type="match status" value="1"/>
</dbReference>
<evidence type="ECO:0000313" key="9">
    <source>
        <dbReference type="Proteomes" id="UP000830167"/>
    </source>
</evidence>
<dbReference type="Pfam" id="PF16870">
    <property type="entry name" value="OxoGdeHyase_C"/>
    <property type="match status" value="1"/>
</dbReference>
<dbReference type="Gene3D" id="3.40.50.12470">
    <property type="match status" value="1"/>
</dbReference>
<dbReference type="HAMAP" id="MF_01169">
    <property type="entry name" value="SucA_OdhA"/>
    <property type="match status" value="1"/>
</dbReference>
<evidence type="ECO:0000259" key="7">
    <source>
        <dbReference type="SMART" id="SM00861"/>
    </source>
</evidence>
<dbReference type="EC" id="1.2.4.2" evidence="6"/>
<keyword evidence="9" id="KW-1185">Reference proteome</keyword>
<dbReference type="Pfam" id="PF16078">
    <property type="entry name" value="2-oxogl_dehyd_N"/>
    <property type="match status" value="1"/>
</dbReference>
<keyword evidence="3 6" id="KW-0786">Thiamine pyrophosphate</keyword>
<dbReference type="EMBL" id="CP089291">
    <property type="protein sequence ID" value="UOF89083.1"/>
    <property type="molecule type" value="Genomic_DNA"/>
</dbReference>
<dbReference type="NCBIfam" id="NF006914">
    <property type="entry name" value="PRK09404.1"/>
    <property type="match status" value="1"/>
</dbReference>
<evidence type="ECO:0000313" key="8">
    <source>
        <dbReference type="EMBL" id="UOF89083.1"/>
    </source>
</evidence>
<evidence type="ECO:0000256" key="6">
    <source>
        <dbReference type="HAMAP-Rule" id="MF_01169"/>
    </source>
</evidence>
<dbReference type="CDD" id="cd02016">
    <property type="entry name" value="TPP_E1_OGDC_like"/>
    <property type="match status" value="1"/>
</dbReference>
<comment type="similarity">
    <text evidence="6">Belongs to the alpha-ketoglutarate dehydrogenase family.</text>
</comment>
<protein>
    <recommendedName>
        <fullName evidence="6">2-oxoglutarate dehydrogenase E1 component</fullName>
        <ecNumber evidence="6">1.2.4.2</ecNumber>
    </recommendedName>
    <alternativeName>
        <fullName evidence="6">Alpha-ketoglutarate dehydrogenase</fullName>
    </alternativeName>
</protein>
<dbReference type="InterPro" id="IPR031717">
    <property type="entry name" value="ODO-1/KGD_C"/>
</dbReference>
<comment type="function">
    <text evidence="6">E1 component of the 2-oxoglutarate dehydrogenase (OGDH) complex which catalyzes the decarboxylation of 2-oxoglutarate, the first step in the conversion of 2-oxoglutarate to succinyl-CoA and CO(2).</text>
</comment>
<keyword evidence="2 6" id="KW-0560">Oxidoreductase</keyword>
<dbReference type="Gene3D" id="1.10.287.1150">
    <property type="entry name" value="TPP helical domain"/>
    <property type="match status" value="1"/>
</dbReference>
<name>A0ABY4CEZ2_9BACL</name>
<comment type="cofactor">
    <cofactor evidence="1 6">
        <name>thiamine diphosphate</name>
        <dbReference type="ChEBI" id="CHEBI:58937"/>
    </cofactor>
</comment>
<dbReference type="NCBIfam" id="NF008907">
    <property type="entry name" value="PRK12270.1"/>
    <property type="match status" value="1"/>
</dbReference>
<dbReference type="GO" id="GO:0004591">
    <property type="term" value="F:oxoglutarate dehydrogenase (succinyl-transferring) activity"/>
    <property type="evidence" value="ECO:0007669"/>
    <property type="project" value="UniProtKB-EC"/>
</dbReference>
<evidence type="ECO:0000256" key="5">
    <source>
        <dbReference type="ARBA" id="ARBA00051911"/>
    </source>
</evidence>
<dbReference type="InterPro" id="IPR001017">
    <property type="entry name" value="DH_E1"/>
</dbReference>
<sequence>MDDTTIAGLISWRDFYGPNLGYAIELYERYLSDPNSVDAATKKFFEQWEAPPVQQEYQQLDMGTADKQRIAISENEVTRIVAAQRLARNIREYGHLEARINPLVEQPAAVALLKLSTYQLTENNLDAIPAQSIWPDAPKEIRTAREAIIRLRQVYTGTLAYEFGHVHNMEERARLMRMVESGAIFHSRSPEEQRKTLKRLIQVEEFETFLHRTFVGQKRFSIEGVDILVPMLDKLVQAAVEAGAKHVMIGMAHRGRLNVLAHVLGKPYAAIFSEFHTAPNKELVPSEGSMGINYGWTGDVKYHLGASKTMHEGKTVQARVKLANNPSHLEFVNPVVEGFARAAQDDRSAKGYPRQNQDKAIAVLIHGDAAFPGEGIVAETLNLSSLEGFHTGGTLHIIANNQIGFTAEKHESRSTRYASDLAKGFEIPIVHVSADDPEACLAAIELAHAYRNTFHKDFLIDLVGYRKWGHNEMDDPNMTQPQLYAKITSHPSVRTIYAQTLEKSGVLTAEELTQIEQEIRERLRTAYNQMTAEGKAHDLQSKDSQSPQTLPSTAVPIASLQQINESLLEYPADFTVYPKLDRVLQKRRAAFAEGGKIDWALAETLAFATILADGTAIRLAGQDTERGTFGHRHVVLHDAKTGDRFVPLQRLAQAQATFAVHNSPLTEAAVIGFEYGYSIEAPDTLVLWEAQFGDFANAGQVLFDQFLSSGNAKWLEQSGLVLLLPHGYEGQGPEHSSARLERFLQLSAENNWRVVNLTRAAQYFHLLRLQAASLQHAVRPLVIMTPKSLLRNVRAASSPSEFAEGSFQTVLDEPLTATHKEAVERLVLCTGKIAIELAATLETAPPVSDRLAIVRVEQLYPFPGQELQQVLKRYPHLREVVWLQEEPQNMGAWAYMQPRIRALLKDGAILRYLGRPERSSPAEGIADAHEMTQKRMIRETLEFSHSNHSNLTIAGRESW</sequence>
<dbReference type="RefSeq" id="WP_347435765.1">
    <property type="nucleotide sequence ID" value="NZ_CP089291.1"/>
</dbReference>
<dbReference type="NCBIfam" id="TIGR00239">
    <property type="entry name" value="2oxo_dh_E1"/>
    <property type="match status" value="1"/>
</dbReference>
<dbReference type="SUPFAM" id="SSF52518">
    <property type="entry name" value="Thiamin diphosphate-binding fold (THDP-binding)"/>
    <property type="match status" value="2"/>
</dbReference>
<dbReference type="Pfam" id="PF00676">
    <property type="entry name" value="E1_dh"/>
    <property type="match status" value="1"/>
</dbReference>
<organism evidence="8 9">
    <name type="scientific">Fodinisporobacter ferrooxydans</name>
    <dbReference type="NCBI Taxonomy" id="2901836"/>
    <lineage>
        <taxon>Bacteria</taxon>
        <taxon>Bacillati</taxon>
        <taxon>Bacillota</taxon>
        <taxon>Bacilli</taxon>
        <taxon>Bacillales</taxon>
        <taxon>Alicyclobacillaceae</taxon>
        <taxon>Fodinisporobacter</taxon>
    </lineage>
</organism>
<evidence type="ECO:0000256" key="3">
    <source>
        <dbReference type="ARBA" id="ARBA00023052"/>
    </source>
</evidence>
<accession>A0ABY4CEZ2</accession>
<dbReference type="InterPro" id="IPR029061">
    <property type="entry name" value="THDP-binding"/>
</dbReference>
<feature type="domain" description="Transketolase-like pyrimidine-binding" evidence="7">
    <location>
        <begin position="597"/>
        <end position="792"/>
    </location>
</feature>
<dbReference type="InterPro" id="IPR032106">
    <property type="entry name" value="2-oxogl_dehyd_N"/>
</dbReference>
<reference evidence="8" key="1">
    <citation type="submission" date="2021-12" db="EMBL/GenBank/DDBJ databases">
        <title>Alicyclobacillaceae gen. nov., sp. nov., isolated from chalcocite enrichment system.</title>
        <authorList>
            <person name="Jiang Z."/>
        </authorList>
    </citation>
    <scope>NUCLEOTIDE SEQUENCE</scope>
    <source>
        <strain evidence="8">MYW30-H2</strain>
    </source>
</reference>
<dbReference type="InterPro" id="IPR005475">
    <property type="entry name" value="Transketolase-like_Pyr-bd"/>
</dbReference>
<dbReference type="Proteomes" id="UP000830167">
    <property type="component" value="Chromosome"/>
</dbReference>
<dbReference type="InterPro" id="IPR011603">
    <property type="entry name" value="2oxoglutarate_DH_E1"/>
</dbReference>
<dbReference type="InterPro" id="IPR023784">
    <property type="entry name" value="2oxoglutarate_DH_E1_bac"/>
</dbReference>
<dbReference type="PANTHER" id="PTHR23152">
    <property type="entry name" value="2-OXOGLUTARATE DEHYDROGENASE"/>
    <property type="match status" value="1"/>
</dbReference>
<dbReference type="InterPro" id="IPR042179">
    <property type="entry name" value="KGD_C_sf"/>
</dbReference>
<evidence type="ECO:0000256" key="1">
    <source>
        <dbReference type="ARBA" id="ARBA00001964"/>
    </source>
</evidence>
<gene>
    <name evidence="6" type="primary">odhA</name>
    <name evidence="8" type="ORF">LSG31_14240</name>
</gene>